<dbReference type="PANTHER" id="PTHR43190">
    <property type="entry name" value="N-ACETYL-D-GLUCOSAMINE KINASE"/>
    <property type="match status" value="1"/>
</dbReference>
<accession>A0ABP4LU62</accession>
<evidence type="ECO:0000313" key="3">
    <source>
        <dbReference type="Proteomes" id="UP001500363"/>
    </source>
</evidence>
<dbReference type="Proteomes" id="UP001500363">
    <property type="component" value="Unassembled WGS sequence"/>
</dbReference>
<dbReference type="Gene3D" id="3.30.420.40">
    <property type="match status" value="2"/>
</dbReference>
<dbReference type="InterPro" id="IPR002731">
    <property type="entry name" value="ATPase_BadF"/>
</dbReference>
<evidence type="ECO:0000259" key="1">
    <source>
        <dbReference type="Pfam" id="PF01869"/>
    </source>
</evidence>
<reference evidence="3" key="1">
    <citation type="journal article" date="2019" name="Int. J. Syst. Evol. Microbiol.">
        <title>The Global Catalogue of Microorganisms (GCM) 10K type strain sequencing project: providing services to taxonomists for standard genome sequencing and annotation.</title>
        <authorList>
            <consortium name="The Broad Institute Genomics Platform"/>
            <consortium name="The Broad Institute Genome Sequencing Center for Infectious Disease"/>
            <person name="Wu L."/>
            <person name="Ma J."/>
        </authorList>
    </citation>
    <scope>NUCLEOTIDE SEQUENCE [LARGE SCALE GENOMIC DNA]</scope>
    <source>
        <strain evidence="3">JCM 14303</strain>
    </source>
</reference>
<organism evidence="2 3">
    <name type="scientific">Kribbella lupini</name>
    <dbReference type="NCBI Taxonomy" id="291602"/>
    <lineage>
        <taxon>Bacteria</taxon>
        <taxon>Bacillati</taxon>
        <taxon>Actinomycetota</taxon>
        <taxon>Actinomycetes</taxon>
        <taxon>Propionibacteriales</taxon>
        <taxon>Kribbellaceae</taxon>
        <taxon>Kribbella</taxon>
    </lineage>
</organism>
<dbReference type="InterPro" id="IPR052519">
    <property type="entry name" value="Euk-type_GlcNAc_Kinase"/>
</dbReference>
<gene>
    <name evidence="2" type="ORF">GCM10009741_35720</name>
</gene>
<sequence>MGVTVANEAEALQAPLVPGGVLAFDAGNSKTDVALVAPDGTVLGTARGGGFEPHLVGAQAAVDGLLPLVATAARAAGLPFGGSPGLLAGGGRADGLALEPGLTTGAVAEGGRRFGAAGSPSHPPLVEQISACLANADLPIEEERLADAFRSYGWASRVHVANDTFALLRAGLDEPRGVAVVCGAGINCCGLLPDGRTARFPAVGRISGDWGGGQQLAEEAIWAAARADDGRGPATALMTVLPQHFGVHSMPELIEAMHLGDIPAVRRLEATPILFQVAAAGDPVATAVVHRQAEEIVTMAVVALRRLDLLNEPTPVILGGGVLTANHPLLLEEITTQLAAAAPQAIPQIVEVPPVVGAILLGLDHTEAAPEAHTTIRTAYRSNAPA</sequence>
<protein>
    <submittedName>
        <fullName evidence="2">BadF/BadG/BcrA/BcrD ATPase family protein</fullName>
    </submittedName>
</protein>
<proteinExistence type="predicted"/>
<name>A0ABP4LU62_9ACTN</name>
<dbReference type="PANTHER" id="PTHR43190:SF3">
    <property type="entry name" value="N-ACETYL-D-GLUCOSAMINE KINASE"/>
    <property type="match status" value="1"/>
</dbReference>
<dbReference type="InterPro" id="IPR043129">
    <property type="entry name" value="ATPase_NBD"/>
</dbReference>
<feature type="domain" description="ATPase BadF/BadG/BcrA/BcrD type" evidence="1">
    <location>
        <begin position="25"/>
        <end position="362"/>
    </location>
</feature>
<dbReference type="SUPFAM" id="SSF53067">
    <property type="entry name" value="Actin-like ATPase domain"/>
    <property type="match status" value="2"/>
</dbReference>
<evidence type="ECO:0000313" key="2">
    <source>
        <dbReference type="EMBL" id="GAA1530620.1"/>
    </source>
</evidence>
<dbReference type="EMBL" id="BAAANC010000002">
    <property type="protein sequence ID" value="GAA1530620.1"/>
    <property type="molecule type" value="Genomic_DNA"/>
</dbReference>
<dbReference type="RefSeq" id="WP_344175292.1">
    <property type="nucleotide sequence ID" value="NZ_BAAANC010000002.1"/>
</dbReference>
<dbReference type="Pfam" id="PF01869">
    <property type="entry name" value="BcrAD_BadFG"/>
    <property type="match status" value="1"/>
</dbReference>
<comment type="caution">
    <text evidence="2">The sequence shown here is derived from an EMBL/GenBank/DDBJ whole genome shotgun (WGS) entry which is preliminary data.</text>
</comment>
<keyword evidence="3" id="KW-1185">Reference proteome</keyword>